<dbReference type="PANTHER" id="PTHR22762">
    <property type="entry name" value="ALPHA-GLUCOSIDASE"/>
    <property type="match status" value="1"/>
</dbReference>
<keyword evidence="7" id="KW-0256">Endoplasmic reticulum</keyword>
<evidence type="ECO:0000256" key="8">
    <source>
        <dbReference type="ARBA" id="ARBA00023034"/>
    </source>
</evidence>
<evidence type="ECO:0000259" key="21">
    <source>
        <dbReference type="Pfam" id="PF13802"/>
    </source>
</evidence>
<dbReference type="Proteomes" id="UP000549394">
    <property type="component" value="Unassembled WGS sequence"/>
</dbReference>
<feature type="signal peptide" evidence="19">
    <location>
        <begin position="1"/>
        <end position="23"/>
    </location>
</feature>
<evidence type="ECO:0000256" key="10">
    <source>
        <dbReference type="ARBA" id="ARBA00023295"/>
    </source>
</evidence>
<evidence type="ECO:0000256" key="13">
    <source>
        <dbReference type="ARBA" id="ARBA00052396"/>
    </source>
</evidence>
<keyword evidence="9" id="KW-0325">Glycoprotein</keyword>
<dbReference type="GO" id="GO:0005975">
    <property type="term" value="P:carbohydrate metabolic process"/>
    <property type="evidence" value="ECO:0007669"/>
    <property type="project" value="InterPro"/>
</dbReference>
<evidence type="ECO:0000256" key="14">
    <source>
        <dbReference type="ARBA" id="ARBA00067008"/>
    </source>
</evidence>
<comment type="catalytic activity">
    <reaction evidence="12">
        <text>N(4)-(alpha-D-Glc-(1-&gt;3)-alpha-D-Man-(1-&gt;2)-alpha-D-Man-(1-&gt;2)-alpha-D-Man-(1-&gt;3)-[alpha-D-Man-(1-&gt;2)-alpha-D-Man-(1-&gt;3)-[alpha-D-Man-(1-&gt;2)-alpha-D-Man-(1-&gt;6)]-alpha-D-Man-(1-&gt;6)]-beta-D-Man-(1-&gt;4)-beta-D-GlcNAc-(1-&gt;4)-beta-D-GlcNAc)-L-asparaginyl-[protein] + H2O = N(4)-(alpha-D-Man-(1-&gt;2)-alpha-D-Man-(1-&gt;2)-alpha-D-Man-(1-&gt;3)-[alpha-D-Man-(1-&gt;2)-alpha-D-Man-(1-&gt;3)-[alpha-D-Man-(1-&gt;2)-alpha-D-Man-(1-&gt;6)]-alpha-D-Man-(1-&gt;6)]-beta-D-Man-(1-&gt;4)-beta-D-GlcNAc-(1-&gt;4)-beta-D-GlcNAc)-L-asparaginyl-[protein] (N-glucan mannose isomer 9A1,2,3B1,2,3) + beta-D-glucose</text>
        <dbReference type="Rhea" id="RHEA:56000"/>
        <dbReference type="Rhea" id="RHEA-COMP:14356"/>
        <dbReference type="Rhea" id="RHEA-COMP:14357"/>
        <dbReference type="ChEBI" id="CHEBI:15377"/>
        <dbReference type="ChEBI" id="CHEBI:15903"/>
        <dbReference type="ChEBI" id="CHEBI:59080"/>
        <dbReference type="ChEBI" id="CHEBI:139493"/>
        <dbReference type="EC" id="3.2.1.207"/>
    </reaction>
</comment>
<dbReference type="FunFam" id="3.20.20.80:FF:000039">
    <property type="entry name" value="Glucosidase, alpha neutral C"/>
    <property type="match status" value="1"/>
</dbReference>
<dbReference type="Gene3D" id="2.60.40.1180">
    <property type="entry name" value="Golgi alpha-mannosidase II"/>
    <property type="match status" value="2"/>
</dbReference>
<evidence type="ECO:0000313" key="24">
    <source>
        <dbReference type="Proteomes" id="UP000549394"/>
    </source>
</evidence>
<dbReference type="OrthoDB" id="3237269at2759"/>
<evidence type="ECO:0000256" key="4">
    <source>
        <dbReference type="ARBA" id="ARBA00007806"/>
    </source>
</evidence>
<dbReference type="InterPro" id="IPR025887">
    <property type="entry name" value="Glyco_hydro_31_N_dom"/>
</dbReference>
<dbReference type="InterPro" id="IPR011013">
    <property type="entry name" value="Gal_mutarotase_sf_dom"/>
</dbReference>
<dbReference type="GO" id="GO:0106407">
    <property type="term" value="F:Glc2Man9GlcNAc2 oligosaccharide glucosidase activity"/>
    <property type="evidence" value="ECO:0007669"/>
    <property type="project" value="UniProtKB-EC"/>
</dbReference>
<dbReference type="Pfam" id="PF01055">
    <property type="entry name" value="Glyco_hydro_31_2nd"/>
    <property type="match status" value="1"/>
</dbReference>
<keyword evidence="24" id="KW-1185">Reference proteome</keyword>
<dbReference type="AlphaFoldDB" id="A0A7I8W8I3"/>
<comment type="subcellular location">
    <subcellularLocation>
        <location evidence="1">Endoplasmic reticulum</location>
    </subcellularLocation>
    <subcellularLocation>
        <location evidence="2">Golgi apparatus</location>
    </subcellularLocation>
</comment>
<evidence type="ECO:0000259" key="22">
    <source>
        <dbReference type="Pfam" id="PF21365"/>
    </source>
</evidence>
<evidence type="ECO:0000256" key="18">
    <source>
        <dbReference type="SAM" id="MobiDB-lite"/>
    </source>
</evidence>
<organism evidence="23 24">
    <name type="scientific">Dimorphilus gyrociliatus</name>
    <dbReference type="NCBI Taxonomy" id="2664684"/>
    <lineage>
        <taxon>Eukaryota</taxon>
        <taxon>Metazoa</taxon>
        <taxon>Spiralia</taxon>
        <taxon>Lophotrochozoa</taxon>
        <taxon>Annelida</taxon>
        <taxon>Polychaeta</taxon>
        <taxon>Polychaeta incertae sedis</taxon>
        <taxon>Dinophilidae</taxon>
        <taxon>Dimorphilus</taxon>
    </lineage>
</organism>
<comment type="pathway">
    <text evidence="3">Glycan metabolism; N-glycan metabolism.</text>
</comment>
<feature type="domain" description="Glycoside hydrolase family 31 N-terminal" evidence="21">
    <location>
        <begin position="77"/>
        <end position="328"/>
    </location>
</feature>
<dbReference type="InterPro" id="IPR000322">
    <property type="entry name" value="Glyco_hydro_31_TIM"/>
</dbReference>
<dbReference type="Gene3D" id="2.60.40.1760">
    <property type="entry name" value="glycosyl hydrolase (family 31)"/>
    <property type="match status" value="1"/>
</dbReference>
<feature type="compositionally biased region" description="Acidic residues" evidence="18">
    <location>
        <begin position="196"/>
        <end position="207"/>
    </location>
</feature>
<dbReference type="GO" id="GO:0005794">
    <property type="term" value="C:Golgi apparatus"/>
    <property type="evidence" value="ECO:0007669"/>
    <property type="project" value="UniProtKB-SubCell"/>
</dbReference>
<evidence type="ECO:0000256" key="9">
    <source>
        <dbReference type="ARBA" id="ARBA00023180"/>
    </source>
</evidence>
<comment type="similarity">
    <text evidence="4 17">Belongs to the glycosyl hydrolase 31 family.</text>
</comment>
<evidence type="ECO:0000256" key="5">
    <source>
        <dbReference type="ARBA" id="ARBA00022729"/>
    </source>
</evidence>
<dbReference type="Gene3D" id="3.20.20.80">
    <property type="entry name" value="Glycosidases"/>
    <property type="match status" value="1"/>
</dbReference>
<dbReference type="FunFam" id="3.20.20.80:FF:000046">
    <property type="entry name" value="Glucosidase alpha, neutral C"/>
    <property type="match status" value="1"/>
</dbReference>
<dbReference type="Pfam" id="PF21365">
    <property type="entry name" value="Glyco_hydro_31_3rd"/>
    <property type="match status" value="1"/>
</dbReference>
<keyword evidence="5 19" id="KW-0732">Signal</keyword>
<dbReference type="PANTHER" id="PTHR22762:SF54">
    <property type="entry name" value="BCDNA.GH04962"/>
    <property type="match status" value="1"/>
</dbReference>
<comment type="catalytic activity">
    <reaction evidence="13">
        <text>N(4)-(alpha-D-Glc-(1-&gt;3)-alpha-D-Glc-(1-&gt;3)-alpha-D-Man-(1-&gt;2)-alpha-D-Man-(1-&gt;2)-alpha-D-Man-(1-&gt;3)-[alpha-D-Man-(1-&gt;2)-alpha-D-Man-(1-&gt;3)-[alpha-D-Man-(1-&gt;2)-alpha-D-Man-(1-&gt;6)]-alpha-D-Man-(1-&gt;6)]-beta-D-Man-(1-&gt;4)-beta-D-GlcNAc-(1-&gt;4)-beta-D-GlcNAc)-L-asparaginyl-[protein] + H2O = N(4)-(alpha-D-Glc-(1-&gt;3)-alpha-D-Man-(1-&gt;2)-alpha-D-Man-(1-&gt;2)-alpha-D-Man-(1-&gt;3)-[alpha-D-Man-(1-&gt;2)-alpha-D-Man-(1-&gt;3)-[alpha-D-Man-(1-&gt;2)-alpha-D-Man-(1-&gt;6)]-alpha-D-Man-(1-&gt;6)]-beta-D-Man-(1-&gt;4)-beta-D-GlcNAc-(1-&gt;4)-beta-D-GlcNAc)-L-asparaginyl-[protein] + beta-D-glucose</text>
        <dbReference type="Rhea" id="RHEA:55996"/>
        <dbReference type="Rhea" id="RHEA-COMP:14355"/>
        <dbReference type="Rhea" id="RHEA-COMP:14357"/>
        <dbReference type="ChEBI" id="CHEBI:15377"/>
        <dbReference type="ChEBI" id="CHEBI:15903"/>
        <dbReference type="ChEBI" id="CHEBI:59080"/>
        <dbReference type="ChEBI" id="CHEBI:59082"/>
        <dbReference type="EC" id="3.2.1.207"/>
    </reaction>
</comment>
<reference evidence="23 24" key="1">
    <citation type="submission" date="2020-08" db="EMBL/GenBank/DDBJ databases">
        <authorList>
            <person name="Hejnol A."/>
        </authorList>
    </citation>
    <scope>NUCLEOTIDE SEQUENCE [LARGE SCALE GENOMIC DNA]</scope>
</reference>
<comment type="caution">
    <text evidence="23">The sequence shown here is derived from an EMBL/GenBank/DDBJ whole genome shotgun (WGS) entry which is preliminary data.</text>
</comment>
<evidence type="ECO:0000259" key="20">
    <source>
        <dbReference type="Pfam" id="PF01055"/>
    </source>
</evidence>
<protein>
    <recommendedName>
        <fullName evidence="15">Neutral alpha-glucosidase AB</fullName>
        <ecNumber evidence="14">3.2.1.207</ecNumber>
    </recommendedName>
    <alternativeName>
        <fullName evidence="16">Alpha-glucosidase 2</fullName>
    </alternativeName>
    <alternativeName>
        <fullName evidence="11">Glucosidase II subunit alpha</fullName>
    </alternativeName>
</protein>
<name>A0A7I8W8I3_9ANNE</name>
<dbReference type="EMBL" id="CAJFCJ010000019">
    <property type="protein sequence ID" value="CAD5123921.1"/>
    <property type="molecule type" value="Genomic_DNA"/>
</dbReference>
<feature type="domain" description="Glycosyl hydrolase family 31 C-terminal" evidence="22">
    <location>
        <begin position="727"/>
        <end position="817"/>
    </location>
</feature>
<keyword evidence="8" id="KW-0333">Golgi apparatus</keyword>
<gene>
    <name evidence="23" type="ORF">DGYR_LOCUS11549</name>
</gene>
<dbReference type="EC" id="3.2.1.207" evidence="14"/>
<dbReference type="FunFam" id="2.60.40.1180:FF:000023">
    <property type="entry name" value="neutral alpha-glucosidase AB isoform X2"/>
    <property type="match status" value="1"/>
</dbReference>
<evidence type="ECO:0000256" key="16">
    <source>
        <dbReference type="ARBA" id="ARBA00080367"/>
    </source>
</evidence>
<dbReference type="GO" id="GO:0005783">
    <property type="term" value="C:endoplasmic reticulum"/>
    <property type="evidence" value="ECO:0007669"/>
    <property type="project" value="UniProtKB-SubCell"/>
</dbReference>
<evidence type="ECO:0000256" key="6">
    <source>
        <dbReference type="ARBA" id="ARBA00022801"/>
    </source>
</evidence>
<evidence type="ECO:0000256" key="2">
    <source>
        <dbReference type="ARBA" id="ARBA00004555"/>
    </source>
</evidence>
<feature type="compositionally biased region" description="Basic and acidic residues" evidence="18">
    <location>
        <begin position="208"/>
        <end position="224"/>
    </location>
</feature>
<evidence type="ECO:0000256" key="3">
    <source>
        <dbReference type="ARBA" id="ARBA00004833"/>
    </source>
</evidence>
<proteinExistence type="inferred from homology"/>
<evidence type="ECO:0000256" key="17">
    <source>
        <dbReference type="RuleBase" id="RU361185"/>
    </source>
</evidence>
<dbReference type="FunFam" id="2.60.40.1760:FF:000002">
    <property type="entry name" value="neutral alpha-glucosidase AB isoform X1"/>
    <property type="match status" value="1"/>
</dbReference>
<dbReference type="CDD" id="cd14752">
    <property type="entry name" value="GH31_N"/>
    <property type="match status" value="1"/>
</dbReference>
<dbReference type="InterPro" id="IPR017853">
    <property type="entry name" value="GH"/>
</dbReference>
<evidence type="ECO:0000256" key="15">
    <source>
        <dbReference type="ARBA" id="ARBA00069533"/>
    </source>
</evidence>
<feature type="domain" description="Glycoside hydrolase family 31 TIM barrel" evidence="20">
    <location>
        <begin position="392"/>
        <end position="719"/>
    </location>
</feature>
<feature type="chain" id="PRO_5029863622" description="Neutral alpha-glucosidase AB" evidence="19">
    <location>
        <begin position="24"/>
        <end position="952"/>
    </location>
</feature>
<evidence type="ECO:0000256" key="19">
    <source>
        <dbReference type="SAM" id="SignalP"/>
    </source>
</evidence>
<evidence type="ECO:0000256" key="11">
    <source>
        <dbReference type="ARBA" id="ARBA00042895"/>
    </source>
</evidence>
<dbReference type="Pfam" id="PF13802">
    <property type="entry name" value="Gal_mutarotas_2"/>
    <property type="match status" value="1"/>
</dbReference>
<dbReference type="SUPFAM" id="SSF51011">
    <property type="entry name" value="Glycosyl hydrolase domain"/>
    <property type="match status" value="1"/>
</dbReference>
<dbReference type="InterPro" id="IPR048395">
    <property type="entry name" value="Glyco_hydro_31_C"/>
</dbReference>
<keyword evidence="6 17" id="KW-0378">Hydrolase</keyword>
<evidence type="ECO:0000313" key="23">
    <source>
        <dbReference type="EMBL" id="CAD5123921.1"/>
    </source>
</evidence>
<accession>A0A7I8W8I3</accession>
<dbReference type="GO" id="GO:0030246">
    <property type="term" value="F:carbohydrate binding"/>
    <property type="evidence" value="ECO:0007669"/>
    <property type="project" value="InterPro"/>
</dbReference>
<dbReference type="InterPro" id="IPR013780">
    <property type="entry name" value="Glyco_hydro_b"/>
</dbReference>
<sequence>MKIFKLNLCFIFLSYFCVRAVDRANFKTCDQSGFCKQLRSMEKGNSPYKLLLNTLNIQKDSLQVDLLNNKNNVKLVLKLSGIRDNIFRLRITEKDPLKPRYEPAIGDVLDSEPKLESITVKREGQTVKVNLKNDAVVILDESPFSMQVLQSGEPVLLINSRGLLRFEHTRTKPEAEAPQGILSTVLSWFSNSPQPADDEVPVEENAENENHEKENKEEAEKKETDEEGVWEESFKGHTDSKPSGPQAIGLDFSFPGFENVYGIPEHADSFALKSTRDTDPYRLYNLDVFEYELHNPMALYGSVPLMYAHNEKRTIGLFWLNTAETWIDIGSNTADKNMLSKLATFVGVGSSDEMPQVDTHWMSESGIIDVFFLLGPKPNDAFRQYGSLTGTTPLPPLFSIAYHQCRWNYNDEEDVQTVNEGFDTHDIPMDVIWLDIEHTNGKRYFTWDGAKFSHSVDMINKVAARGRKMVTIVDPHLKRDDNYNVHSECRSKGYYIKNKDGNDYDGWCWPGSSSWPDFFKPEVREWWAGKFLTSEYVGSTHDLFTWNDMNEPSVFNGPEITMHKDAKHLDGNEHRHVHNLYGTLVHRATFEGQLKRDPNQRPFILSRAFFAGSQRYGAVWTGDNMSEWGHLKISVPMLLSHGITGISFIGADVGGFFKNPDAELLTRWYQAGAYQPFFRAHAHLDTRRREPWLFDDKYKNIIRDAIRARYALLPFWYTLFYHGEKEGGPVMKPLWVDFPKQKETFTIDDQYLIGSVLMVKPVTEQGSSGFRMFFPGDSTTEWYDIYSKQPVKTHGGYEFVSAPLEKVPVFQRGGTILPRKNRIRRASILAKDDPYTLTIALDQNGSAVGDLYIDDYMTHEYRQNKYTLRKFIYENNMLVNKNISPMSQFETKSWLEKIEILGMKSKPISVQVIGEDKSTRDLEFNFEPSKQVLTIRKPDVNIAQDWIISLRR</sequence>
<dbReference type="SUPFAM" id="SSF74650">
    <property type="entry name" value="Galactose mutarotase-like"/>
    <property type="match status" value="1"/>
</dbReference>
<keyword evidence="10 17" id="KW-0326">Glycosidase</keyword>
<dbReference type="GO" id="GO:0033919">
    <property type="term" value="F:glucan 1,3-alpha-glucosidase activity"/>
    <property type="evidence" value="ECO:0007669"/>
    <property type="project" value="UniProtKB-ARBA"/>
</dbReference>
<evidence type="ECO:0000256" key="12">
    <source>
        <dbReference type="ARBA" id="ARBA00050632"/>
    </source>
</evidence>
<dbReference type="CDD" id="cd06603">
    <property type="entry name" value="GH31_GANC_GANAB_alpha"/>
    <property type="match status" value="1"/>
</dbReference>
<evidence type="ECO:0000256" key="7">
    <source>
        <dbReference type="ARBA" id="ARBA00022824"/>
    </source>
</evidence>
<dbReference type="SUPFAM" id="SSF51445">
    <property type="entry name" value="(Trans)glycosidases"/>
    <property type="match status" value="1"/>
</dbReference>
<evidence type="ECO:0000256" key="1">
    <source>
        <dbReference type="ARBA" id="ARBA00004240"/>
    </source>
</evidence>
<feature type="region of interest" description="Disordered" evidence="18">
    <location>
        <begin position="192"/>
        <end position="242"/>
    </location>
</feature>
<dbReference type="GO" id="GO:0006491">
    <property type="term" value="P:N-glycan processing"/>
    <property type="evidence" value="ECO:0007669"/>
    <property type="project" value="UniProtKB-ARBA"/>
</dbReference>